<protein>
    <submittedName>
        <fullName evidence="2">Uncharacterized protein</fullName>
    </submittedName>
</protein>
<sequence length="146" mass="15380">MVSCGSGPPRAKKARPTAQPLFMCTGSGADSKIGARAGEKKKKKKRLRSARGQGMSVKVLTEPSLQSRRGGARQARRAGRGGAGGAWSRAARSQCGNAELFEWPELLWVTWGGFSLGAAMAWTARDCAVEANSGSNAQSGMLRTLL</sequence>
<proteinExistence type="predicted"/>
<keyword evidence="3" id="KW-1185">Reference proteome</keyword>
<evidence type="ECO:0000256" key="1">
    <source>
        <dbReference type="SAM" id="MobiDB-lite"/>
    </source>
</evidence>
<dbReference type="Proteomes" id="UP000077202">
    <property type="component" value="Unassembled WGS sequence"/>
</dbReference>
<accession>A0A176WLH0</accession>
<feature type="compositionally biased region" description="Basic residues" evidence="1">
    <location>
        <begin position="70"/>
        <end position="79"/>
    </location>
</feature>
<dbReference type="AlphaFoldDB" id="A0A176WLH0"/>
<evidence type="ECO:0000313" key="3">
    <source>
        <dbReference type="Proteomes" id="UP000077202"/>
    </source>
</evidence>
<name>A0A176WLH0_MARPO</name>
<feature type="compositionally biased region" description="Basic residues" evidence="1">
    <location>
        <begin position="39"/>
        <end position="49"/>
    </location>
</feature>
<evidence type="ECO:0000313" key="2">
    <source>
        <dbReference type="EMBL" id="OAE33473.1"/>
    </source>
</evidence>
<dbReference type="EMBL" id="LVLJ01000653">
    <property type="protein sequence ID" value="OAE33473.1"/>
    <property type="molecule type" value="Genomic_DNA"/>
</dbReference>
<reference evidence="2" key="1">
    <citation type="submission" date="2016-03" db="EMBL/GenBank/DDBJ databases">
        <title>Mechanisms controlling the formation of the plant cell surface in tip-growing cells are functionally conserved among land plants.</title>
        <authorList>
            <person name="Honkanen S."/>
            <person name="Jones V.A."/>
            <person name="Morieri G."/>
            <person name="Champion C."/>
            <person name="Hetherington A.J."/>
            <person name="Kelly S."/>
            <person name="Saint-Marcoux D."/>
            <person name="Proust H."/>
            <person name="Prescott H."/>
            <person name="Dolan L."/>
        </authorList>
    </citation>
    <scope>NUCLEOTIDE SEQUENCE [LARGE SCALE GENOMIC DNA]</scope>
    <source>
        <tissue evidence="2">Whole gametophyte</tissue>
    </source>
</reference>
<comment type="caution">
    <text evidence="2">The sequence shown here is derived from an EMBL/GenBank/DDBJ whole genome shotgun (WGS) entry which is preliminary data.</text>
</comment>
<feature type="region of interest" description="Disordered" evidence="1">
    <location>
        <begin position="1"/>
        <end position="88"/>
    </location>
</feature>
<organism evidence="2 3">
    <name type="scientific">Marchantia polymorpha subsp. ruderalis</name>
    <dbReference type="NCBI Taxonomy" id="1480154"/>
    <lineage>
        <taxon>Eukaryota</taxon>
        <taxon>Viridiplantae</taxon>
        <taxon>Streptophyta</taxon>
        <taxon>Embryophyta</taxon>
        <taxon>Marchantiophyta</taxon>
        <taxon>Marchantiopsida</taxon>
        <taxon>Marchantiidae</taxon>
        <taxon>Marchantiales</taxon>
        <taxon>Marchantiaceae</taxon>
        <taxon>Marchantia</taxon>
    </lineage>
</organism>
<gene>
    <name evidence="2" type="ORF">AXG93_3822s1290</name>
</gene>